<keyword evidence="6" id="KW-1185">Reference proteome</keyword>
<keyword evidence="1" id="KW-0507">mRNA processing</keyword>
<comment type="caution">
    <text evidence="5">The sequence shown here is derived from an EMBL/GenBank/DDBJ whole genome shotgun (WGS) entry which is preliminary data.</text>
</comment>
<dbReference type="EMBL" id="AVOT02025931">
    <property type="protein sequence ID" value="MBW0517444.1"/>
    <property type="molecule type" value="Genomic_DNA"/>
</dbReference>
<dbReference type="InterPro" id="IPR021109">
    <property type="entry name" value="Peptidase_aspartic_dom_sf"/>
</dbReference>
<dbReference type="PROSITE" id="PS50158">
    <property type="entry name" value="ZF_CCHC"/>
    <property type="match status" value="1"/>
</dbReference>
<sequence length="565" mass="65460">MENPYQPDDIKPDAMLMNKARSPSQYQDGDGMSYSEKEALKQLPEASSWPKFSGSGEYDHMELIDYIYGLFIDVPSIPDYWITARLNTAFKGHASIWYTEMKEIHGRRNWPWWKSQIIQKYSNGTWIWQKTMSFENDKYSVDKDPYEWCLRQSKRLEAIDPQMNIQMRNHKLLTQLPGELEHASSSFKEKQPFRVEFKDKPKERVAEVAKKRNSCHNCGSTDHYANNCPKAKKKVYAIEKVPEEESPTEDSESDSMGDDIREQSDDEQDPREEFLVEYQGETPLETQDIQLEAGMPQDTANKNLCKHTQDAQTFLVTPTKGMAYIHGTATKMTVCIENSQHPLIIDSGAHCSIVARNYLDTHFSNWEKQLLPTKAKNFKSASGKITSIGTIIKEIVIPHRKGNIRLNPEFVVLDVAHIQGLLLGTDYQRMYGIDIYNSKNRHITIGTNKEKKFSLDIYQISSQDPLEDLLKEFREGQFSNTLTSKQKLSLLKMLRKNRPAFAIGEEPLGNIRGHDIELYPYVEQPYPPMLRRPPYPESLETRKEIEKLPMSFWTWMSSERLDTMN</sequence>
<protein>
    <recommendedName>
        <fullName evidence="4">CCHC-type domain-containing protein</fullName>
    </recommendedName>
</protein>
<feature type="region of interest" description="Disordered" evidence="3">
    <location>
        <begin position="1"/>
        <end position="33"/>
    </location>
</feature>
<reference evidence="5" key="1">
    <citation type="submission" date="2021-03" db="EMBL/GenBank/DDBJ databases">
        <title>Draft genome sequence of rust myrtle Austropuccinia psidii MF-1, a brazilian biotype.</title>
        <authorList>
            <person name="Quecine M.C."/>
            <person name="Pachon D.M.R."/>
            <person name="Bonatelli M.L."/>
            <person name="Correr F.H."/>
            <person name="Franceschini L.M."/>
            <person name="Leite T.F."/>
            <person name="Margarido G.R.A."/>
            <person name="Almeida C.A."/>
            <person name="Ferrarezi J.A."/>
            <person name="Labate C.A."/>
        </authorList>
    </citation>
    <scope>NUCLEOTIDE SEQUENCE</scope>
    <source>
        <strain evidence="5">MF-1</strain>
    </source>
</reference>
<dbReference type="Gene3D" id="2.40.70.10">
    <property type="entry name" value="Acid Proteases"/>
    <property type="match status" value="1"/>
</dbReference>
<accession>A0A9Q3E9Z8</accession>
<keyword evidence="2" id="KW-0479">Metal-binding</keyword>
<dbReference type="Gene3D" id="4.10.60.10">
    <property type="entry name" value="Zinc finger, CCHC-type"/>
    <property type="match status" value="1"/>
</dbReference>
<name>A0A9Q3E9Z8_9BASI</name>
<dbReference type="InterPro" id="IPR036875">
    <property type="entry name" value="Znf_CCHC_sf"/>
</dbReference>
<organism evidence="5 6">
    <name type="scientific">Austropuccinia psidii MF-1</name>
    <dbReference type="NCBI Taxonomy" id="1389203"/>
    <lineage>
        <taxon>Eukaryota</taxon>
        <taxon>Fungi</taxon>
        <taxon>Dikarya</taxon>
        <taxon>Basidiomycota</taxon>
        <taxon>Pucciniomycotina</taxon>
        <taxon>Pucciniomycetes</taxon>
        <taxon>Pucciniales</taxon>
        <taxon>Sphaerophragmiaceae</taxon>
        <taxon>Austropuccinia</taxon>
    </lineage>
</organism>
<keyword evidence="2" id="KW-0862">Zinc</keyword>
<gene>
    <name evidence="5" type="ORF">O181_057159</name>
</gene>
<evidence type="ECO:0000256" key="2">
    <source>
        <dbReference type="PROSITE-ProRule" id="PRU00047"/>
    </source>
</evidence>
<feature type="compositionally biased region" description="Acidic residues" evidence="3">
    <location>
        <begin position="244"/>
        <end position="257"/>
    </location>
</feature>
<evidence type="ECO:0000256" key="3">
    <source>
        <dbReference type="SAM" id="MobiDB-lite"/>
    </source>
</evidence>
<evidence type="ECO:0000259" key="4">
    <source>
        <dbReference type="PROSITE" id="PS50158"/>
    </source>
</evidence>
<dbReference type="OrthoDB" id="2507294at2759"/>
<evidence type="ECO:0000313" key="5">
    <source>
        <dbReference type="EMBL" id="MBW0517444.1"/>
    </source>
</evidence>
<dbReference type="GO" id="GO:0008270">
    <property type="term" value="F:zinc ion binding"/>
    <property type="evidence" value="ECO:0007669"/>
    <property type="project" value="UniProtKB-KW"/>
</dbReference>
<dbReference type="Pfam" id="PF00098">
    <property type="entry name" value="zf-CCHC"/>
    <property type="match status" value="1"/>
</dbReference>
<dbReference type="GO" id="GO:0003676">
    <property type="term" value="F:nucleic acid binding"/>
    <property type="evidence" value="ECO:0007669"/>
    <property type="project" value="InterPro"/>
</dbReference>
<dbReference type="SMART" id="SM00343">
    <property type="entry name" value="ZnF_C2HC"/>
    <property type="match status" value="1"/>
</dbReference>
<evidence type="ECO:0000256" key="1">
    <source>
        <dbReference type="ARBA" id="ARBA00022664"/>
    </source>
</evidence>
<dbReference type="GO" id="GO:0006397">
    <property type="term" value="P:mRNA processing"/>
    <property type="evidence" value="ECO:0007669"/>
    <property type="project" value="UniProtKB-KW"/>
</dbReference>
<dbReference type="Proteomes" id="UP000765509">
    <property type="component" value="Unassembled WGS sequence"/>
</dbReference>
<evidence type="ECO:0000313" key="6">
    <source>
        <dbReference type="Proteomes" id="UP000765509"/>
    </source>
</evidence>
<dbReference type="InterPro" id="IPR001878">
    <property type="entry name" value="Znf_CCHC"/>
</dbReference>
<proteinExistence type="predicted"/>
<feature type="domain" description="CCHC-type" evidence="4">
    <location>
        <begin position="215"/>
        <end position="230"/>
    </location>
</feature>
<dbReference type="AlphaFoldDB" id="A0A9Q3E9Z8"/>
<dbReference type="SUPFAM" id="SSF57756">
    <property type="entry name" value="Retrovirus zinc finger-like domains"/>
    <property type="match status" value="1"/>
</dbReference>
<feature type="region of interest" description="Disordered" evidence="3">
    <location>
        <begin position="241"/>
        <end position="270"/>
    </location>
</feature>
<keyword evidence="2" id="KW-0863">Zinc-finger</keyword>